<dbReference type="RefSeq" id="WP_044430159.1">
    <property type="nucleotide sequence ID" value="NZ_CP010528.1"/>
</dbReference>
<dbReference type="Pfam" id="PF04464">
    <property type="entry name" value="Glyphos_transf"/>
    <property type="match status" value="1"/>
</dbReference>
<dbReference type="PANTHER" id="PTHR37316">
    <property type="entry name" value="TEICHOIC ACID GLYCEROL-PHOSPHATE PRIMASE"/>
    <property type="match status" value="1"/>
</dbReference>
<keyword evidence="3" id="KW-1003">Cell membrane</keyword>
<dbReference type="InterPro" id="IPR043149">
    <property type="entry name" value="TagF_N"/>
</dbReference>
<dbReference type="KEGG" id="lpb:SH83_05025"/>
<protein>
    <submittedName>
        <fullName evidence="7">CDP-glycerol:polyglycerophosphotransferase</fullName>
    </submittedName>
</protein>
<evidence type="ECO:0000256" key="5">
    <source>
        <dbReference type="ARBA" id="ARBA00022944"/>
    </source>
</evidence>
<dbReference type="GO" id="GO:0047355">
    <property type="term" value="F:CDP-glycerol glycerophosphotransferase activity"/>
    <property type="evidence" value="ECO:0007669"/>
    <property type="project" value="InterPro"/>
</dbReference>
<dbReference type="InterPro" id="IPR007554">
    <property type="entry name" value="Glycerophosphate_synth"/>
</dbReference>
<dbReference type="PATRIC" id="fig|1590.144.peg.1049"/>
<dbReference type="Proteomes" id="UP000076882">
    <property type="component" value="Unassembled WGS sequence"/>
</dbReference>
<evidence type="ECO:0000256" key="2">
    <source>
        <dbReference type="ARBA" id="ARBA00010488"/>
    </source>
</evidence>
<gene>
    <name evidence="7" type="ORF">Lp19_0496</name>
</gene>
<keyword evidence="6" id="KW-0472">Membrane</keyword>
<dbReference type="Gene3D" id="3.40.50.11820">
    <property type="match status" value="1"/>
</dbReference>
<accession>A0A165S7D6</accession>
<dbReference type="Gene3D" id="3.40.50.12580">
    <property type="match status" value="1"/>
</dbReference>
<dbReference type="AlphaFoldDB" id="A0A165S7D6"/>
<dbReference type="GO" id="GO:0005886">
    <property type="term" value="C:plasma membrane"/>
    <property type="evidence" value="ECO:0007669"/>
    <property type="project" value="UniProtKB-SubCell"/>
</dbReference>
<dbReference type="PANTHER" id="PTHR37316:SF3">
    <property type="entry name" value="TEICHOIC ACID GLYCEROL-PHOSPHATE TRANSFERASE"/>
    <property type="match status" value="1"/>
</dbReference>
<name>A0A165S7D6_LACPN</name>
<evidence type="ECO:0000256" key="3">
    <source>
        <dbReference type="ARBA" id="ARBA00022475"/>
    </source>
</evidence>
<keyword evidence="4 7" id="KW-0808">Transferase</keyword>
<evidence type="ECO:0000256" key="6">
    <source>
        <dbReference type="ARBA" id="ARBA00023136"/>
    </source>
</evidence>
<dbReference type="EMBL" id="LUXM01000012">
    <property type="protein sequence ID" value="KZU97812.1"/>
    <property type="molecule type" value="Genomic_DNA"/>
</dbReference>
<proteinExistence type="inferred from homology"/>
<evidence type="ECO:0000313" key="7">
    <source>
        <dbReference type="EMBL" id="KZU97812.1"/>
    </source>
</evidence>
<organism evidence="7 8">
    <name type="scientific">Lactiplantibacillus plantarum</name>
    <name type="common">Lactobacillus plantarum</name>
    <dbReference type="NCBI Taxonomy" id="1590"/>
    <lineage>
        <taxon>Bacteria</taxon>
        <taxon>Bacillati</taxon>
        <taxon>Bacillota</taxon>
        <taxon>Bacilli</taxon>
        <taxon>Lactobacillales</taxon>
        <taxon>Lactobacillaceae</taxon>
        <taxon>Lactiplantibacillus</taxon>
    </lineage>
</organism>
<dbReference type="SUPFAM" id="SSF53756">
    <property type="entry name" value="UDP-Glycosyltransferase/glycogen phosphorylase"/>
    <property type="match status" value="1"/>
</dbReference>
<dbReference type="InterPro" id="IPR051612">
    <property type="entry name" value="Teichoic_Acid_Biosynth"/>
</dbReference>
<comment type="subcellular location">
    <subcellularLocation>
        <location evidence="1">Cell membrane</location>
        <topology evidence="1">Peripheral membrane protein</topology>
    </subcellularLocation>
</comment>
<evidence type="ECO:0000256" key="4">
    <source>
        <dbReference type="ARBA" id="ARBA00022679"/>
    </source>
</evidence>
<sequence length="384" mass="44760">MVVLIRTIAYLLSGFFPRSKNILIFGAWFGERFSDNPKYLLNEFLNSNKYKDYRFVWIGNVSIFPDYYDERVSFVRRNSLQSIWYQLRAKSAFVSHGFQDLGSLNLLKGAQTFQLWHGFPVKHIGADDPGNSQEGQHIYEHYQHFLANSKVMAQRVCTAFKNYGATENNVIIAPQPREDYLRDNANNTELKSRIKHQLGIKDSTTVIAYFPTFRDNTEQVFSFVENDNEMLKKTLRDNQMTILERQHYARDNHHTNDFDRPINTPFINLPENIEVQDVLLISDYLISDYSSIYIDFLQLNKPIIHFLYDGDNYLKYDRGLYSNVPEYEFGGPIAYSVDDLVKLLQLPQNQFQSQNRALSNRLALASQPTLIQILESKDGKVRDV</sequence>
<keyword evidence="5" id="KW-0777">Teichoic acid biosynthesis</keyword>
<evidence type="ECO:0000313" key="8">
    <source>
        <dbReference type="Proteomes" id="UP000076882"/>
    </source>
</evidence>
<comment type="similarity">
    <text evidence="2">Belongs to the CDP-glycerol glycerophosphotransferase family.</text>
</comment>
<reference evidence="7 8" key="1">
    <citation type="submission" date="2016-03" db="EMBL/GenBank/DDBJ databases">
        <title>Comparative genomics of 54 Lactobacillus plantarum strains reveals genomic uncoupling from niche constraints.</title>
        <authorList>
            <person name="Martino M.E."/>
        </authorList>
    </citation>
    <scope>NUCLEOTIDE SEQUENCE [LARGE SCALE GENOMIC DNA]</scope>
    <source>
        <strain evidence="7 8">19.1</strain>
    </source>
</reference>
<comment type="caution">
    <text evidence="7">The sequence shown here is derived from an EMBL/GenBank/DDBJ whole genome shotgun (WGS) entry which is preliminary data.</text>
</comment>
<dbReference type="InterPro" id="IPR043148">
    <property type="entry name" value="TagF_C"/>
</dbReference>
<evidence type="ECO:0000256" key="1">
    <source>
        <dbReference type="ARBA" id="ARBA00004202"/>
    </source>
</evidence>
<dbReference type="GO" id="GO:0019350">
    <property type="term" value="P:teichoic acid biosynthetic process"/>
    <property type="evidence" value="ECO:0007669"/>
    <property type="project" value="UniProtKB-KW"/>
</dbReference>